<dbReference type="EMBL" id="OV651832">
    <property type="protein sequence ID" value="CAH1107282.1"/>
    <property type="molecule type" value="Genomic_DNA"/>
</dbReference>
<evidence type="ECO:0000313" key="1">
    <source>
        <dbReference type="EMBL" id="CAH1107282.1"/>
    </source>
</evidence>
<accession>A0A9P0CZ09</accession>
<dbReference type="OrthoDB" id="6815261at2759"/>
<keyword evidence="2" id="KW-1185">Reference proteome</keyword>
<reference evidence="1" key="1">
    <citation type="submission" date="2022-01" db="EMBL/GenBank/DDBJ databases">
        <authorList>
            <person name="King R."/>
        </authorList>
    </citation>
    <scope>NUCLEOTIDE SEQUENCE</scope>
</reference>
<organism evidence="1 2">
    <name type="scientific">Psylliodes chrysocephalus</name>
    <dbReference type="NCBI Taxonomy" id="3402493"/>
    <lineage>
        <taxon>Eukaryota</taxon>
        <taxon>Metazoa</taxon>
        <taxon>Ecdysozoa</taxon>
        <taxon>Arthropoda</taxon>
        <taxon>Hexapoda</taxon>
        <taxon>Insecta</taxon>
        <taxon>Pterygota</taxon>
        <taxon>Neoptera</taxon>
        <taxon>Endopterygota</taxon>
        <taxon>Coleoptera</taxon>
        <taxon>Polyphaga</taxon>
        <taxon>Cucujiformia</taxon>
        <taxon>Chrysomeloidea</taxon>
        <taxon>Chrysomelidae</taxon>
        <taxon>Galerucinae</taxon>
        <taxon>Alticini</taxon>
        <taxon>Psylliodes</taxon>
    </lineage>
</organism>
<dbReference type="AlphaFoldDB" id="A0A9P0CZ09"/>
<name>A0A9P0CZ09_9CUCU</name>
<dbReference type="Proteomes" id="UP001153636">
    <property type="component" value="Chromosome 20"/>
</dbReference>
<protein>
    <submittedName>
        <fullName evidence="1">Uncharacterized protein</fullName>
    </submittedName>
</protein>
<gene>
    <name evidence="1" type="ORF">PSYICH_LOCUS7885</name>
</gene>
<proteinExistence type="predicted"/>
<evidence type="ECO:0000313" key="2">
    <source>
        <dbReference type="Proteomes" id="UP001153636"/>
    </source>
</evidence>
<sequence>MAVDKAKEDINHILFTINRKFEVQFTKWEADSKVFEAKIKTQIPSGNEDFNKLCDEWVDIFSELTDTIWAKKTSNTGPKIRFRKQYQCWTGEGKIVKKELLFDRTRCKGCLDLKVLSDNPLCKRKNKHVRQGLNLAIKMTFQHLHPVDTAIPFAFFVHHCSPQQNIPQLQIQPNTRLPELVAAMVQNGPVVSRKAAEKAEKIIAKLNEATDNTTNNSTDDQTETNEIIVNYEENAHKEDINEQIQPVCVEVLGSTPVDPVEPIKLETYLTDPQYAQFVLNAPQFDFTDQVLMYQPFVLDVPQFIALAPTNMTQQFLHIQPKTESSHQGGQIL</sequence>